<accession>A0A9D3P0A5</accession>
<evidence type="ECO:0000313" key="1">
    <source>
        <dbReference type="EMBL" id="KAG7331902.1"/>
    </source>
</evidence>
<name>A0A9D3P0A5_9TELE</name>
<gene>
    <name evidence="1" type="ORF">KOW79_005871</name>
</gene>
<organism evidence="1 2">
    <name type="scientific">Hemibagrus wyckioides</name>
    <dbReference type="NCBI Taxonomy" id="337641"/>
    <lineage>
        <taxon>Eukaryota</taxon>
        <taxon>Metazoa</taxon>
        <taxon>Chordata</taxon>
        <taxon>Craniata</taxon>
        <taxon>Vertebrata</taxon>
        <taxon>Euteleostomi</taxon>
        <taxon>Actinopterygii</taxon>
        <taxon>Neopterygii</taxon>
        <taxon>Teleostei</taxon>
        <taxon>Ostariophysi</taxon>
        <taxon>Siluriformes</taxon>
        <taxon>Bagridae</taxon>
        <taxon>Hemibagrus</taxon>
    </lineage>
</organism>
<comment type="caution">
    <text evidence="1">The sequence shown here is derived from an EMBL/GenBank/DDBJ whole genome shotgun (WGS) entry which is preliminary data.</text>
</comment>
<proteinExistence type="predicted"/>
<dbReference type="Proteomes" id="UP000824219">
    <property type="component" value="Linkage Group LG06"/>
</dbReference>
<sequence>MASQTLQNLTCNTEIYKTYNTEFTSFTFQAASTILNLHQVTQVILLISEFHHISDGPVSVHVPVFHRSLPSRPLFHSLLLDPAGENMD</sequence>
<protein>
    <submittedName>
        <fullName evidence="1">Uncharacterized protein</fullName>
    </submittedName>
</protein>
<dbReference type="AlphaFoldDB" id="A0A9D3P0A5"/>
<keyword evidence="2" id="KW-1185">Reference proteome</keyword>
<reference evidence="1 2" key="1">
    <citation type="submission" date="2021-06" db="EMBL/GenBank/DDBJ databases">
        <title>Chromosome-level genome assembly of the red-tail catfish (Hemibagrus wyckioides).</title>
        <authorList>
            <person name="Shao F."/>
        </authorList>
    </citation>
    <scope>NUCLEOTIDE SEQUENCE [LARGE SCALE GENOMIC DNA]</scope>
    <source>
        <strain evidence="1">EC202008001</strain>
        <tissue evidence="1">Blood</tissue>
    </source>
</reference>
<evidence type="ECO:0000313" key="2">
    <source>
        <dbReference type="Proteomes" id="UP000824219"/>
    </source>
</evidence>
<dbReference type="EMBL" id="JAHKSW010000006">
    <property type="protein sequence ID" value="KAG7331902.1"/>
    <property type="molecule type" value="Genomic_DNA"/>
</dbReference>